<gene>
    <name evidence="6" type="ORF">RRF57_000923</name>
</gene>
<comment type="caution">
    <text evidence="6">The sequence shown here is derived from an EMBL/GenBank/DDBJ whole genome shotgun (WGS) entry which is preliminary data.</text>
</comment>
<dbReference type="PANTHER" id="PTHR46494:SF1">
    <property type="entry name" value="CORA FAMILY METAL ION TRANSPORTER (EUROFUNG)"/>
    <property type="match status" value="1"/>
</dbReference>
<organism evidence="6 7">
    <name type="scientific">Xylaria bambusicola</name>
    <dbReference type="NCBI Taxonomy" id="326684"/>
    <lineage>
        <taxon>Eukaryota</taxon>
        <taxon>Fungi</taxon>
        <taxon>Dikarya</taxon>
        <taxon>Ascomycota</taxon>
        <taxon>Pezizomycotina</taxon>
        <taxon>Sordariomycetes</taxon>
        <taxon>Xylariomycetidae</taxon>
        <taxon>Xylariales</taxon>
        <taxon>Xylariaceae</taxon>
        <taxon>Xylaria</taxon>
    </lineage>
</organism>
<dbReference type="GO" id="GO:0000287">
    <property type="term" value="F:magnesium ion binding"/>
    <property type="evidence" value="ECO:0007669"/>
    <property type="project" value="TreeGrafter"/>
</dbReference>
<sequence>MASLDNCLAEAQRCCYRNSSTVRILEYVGEGECTWVKDEDLNAYVGARQSRDEHHSSTDNYQNAGGGGAIARCQLRLFFISATIGDDGLHTHVDPIILKLLHERCNLPAKFIIDLFQTEDWTVFPTAYYFSKANETPSRSSLQYGFWSWGDRATHSFVQLVIELNTTTYYFINVNDGLKQFIETSLKDYRGSKIPPLCLDMWILTHLLNQYRQGLGAQREILRQIEHHHGGSTVQSQVEELHTLSRRWQSMLKDFRDLKEHTKHLKAFIKRQNAVYNRSRSNCSSETLETIESILWFENDCNFWASWAKTYLERTNICINLAHHLENKELATQARRESIAMFTLAIVTVIFLPSTFVASILGTNFFNFNGTLFTVSRFWWIIPVTSVPLTLVVLLFWYKWSKSRSEKTGIPIGNGPPERKVWALQSFTK</sequence>
<keyword evidence="7" id="KW-1185">Reference proteome</keyword>
<dbReference type="SUPFAM" id="SSF144083">
    <property type="entry name" value="Magnesium transport protein CorA, transmembrane region"/>
    <property type="match status" value="1"/>
</dbReference>
<name>A0AAN7Z154_9PEZI</name>
<evidence type="ECO:0000256" key="3">
    <source>
        <dbReference type="ARBA" id="ARBA00022989"/>
    </source>
</evidence>
<comment type="subcellular location">
    <subcellularLocation>
        <location evidence="1">Cell membrane</location>
        <topology evidence="1">Multi-pass membrane protein</topology>
    </subcellularLocation>
</comment>
<evidence type="ECO:0000256" key="5">
    <source>
        <dbReference type="SAM" id="Phobius"/>
    </source>
</evidence>
<evidence type="ECO:0000313" key="6">
    <source>
        <dbReference type="EMBL" id="KAK5625207.1"/>
    </source>
</evidence>
<accession>A0AAN7Z154</accession>
<protein>
    <submittedName>
        <fullName evidence="6">Uncharacterized protein</fullName>
    </submittedName>
</protein>
<keyword evidence="2 5" id="KW-0812">Transmembrane</keyword>
<evidence type="ECO:0000256" key="4">
    <source>
        <dbReference type="ARBA" id="ARBA00023136"/>
    </source>
</evidence>
<evidence type="ECO:0000256" key="1">
    <source>
        <dbReference type="ARBA" id="ARBA00004651"/>
    </source>
</evidence>
<keyword evidence="3 5" id="KW-1133">Transmembrane helix</keyword>
<dbReference type="EMBL" id="JAWHQM010000002">
    <property type="protein sequence ID" value="KAK5625207.1"/>
    <property type="molecule type" value="Genomic_DNA"/>
</dbReference>
<dbReference type="GO" id="GO:0050897">
    <property type="term" value="F:cobalt ion binding"/>
    <property type="evidence" value="ECO:0007669"/>
    <property type="project" value="TreeGrafter"/>
</dbReference>
<dbReference type="PANTHER" id="PTHR46494">
    <property type="entry name" value="CORA FAMILY METAL ION TRANSPORTER (EUROFUNG)"/>
    <property type="match status" value="1"/>
</dbReference>
<keyword evidence="4 5" id="KW-0472">Membrane</keyword>
<dbReference type="GO" id="GO:0015095">
    <property type="term" value="F:magnesium ion transmembrane transporter activity"/>
    <property type="evidence" value="ECO:0007669"/>
    <property type="project" value="TreeGrafter"/>
</dbReference>
<dbReference type="InterPro" id="IPR045863">
    <property type="entry name" value="CorA_TM1_TM2"/>
</dbReference>
<feature type="transmembrane region" description="Helical" evidence="5">
    <location>
        <begin position="339"/>
        <end position="366"/>
    </location>
</feature>
<evidence type="ECO:0000256" key="2">
    <source>
        <dbReference type="ARBA" id="ARBA00022692"/>
    </source>
</evidence>
<dbReference type="GO" id="GO:0015087">
    <property type="term" value="F:cobalt ion transmembrane transporter activity"/>
    <property type="evidence" value="ECO:0007669"/>
    <property type="project" value="TreeGrafter"/>
</dbReference>
<evidence type="ECO:0000313" key="7">
    <source>
        <dbReference type="Proteomes" id="UP001305414"/>
    </source>
</evidence>
<proteinExistence type="predicted"/>
<dbReference type="InterPro" id="IPR002523">
    <property type="entry name" value="MgTranspt_CorA/ZnTranspt_ZntB"/>
</dbReference>
<dbReference type="GO" id="GO:0005886">
    <property type="term" value="C:plasma membrane"/>
    <property type="evidence" value="ECO:0007669"/>
    <property type="project" value="UniProtKB-SubCell"/>
</dbReference>
<dbReference type="Gene3D" id="1.20.58.340">
    <property type="entry name" value="Magnesium transport protein CorA, transmembrane region"/>
    <property type="match status" value="1"/>
</dbReference>
<feature type="transmembrane region" description="Helical" evidence="5">
    <location>
        <begin position="378"/>
        <end position="398"/>
    </location>
</feature>
<dbReference type="Pfam" id="PF01544">
    <property type="entry name" value="CorA"/>
    <property type="match status" value="1"/>
</dbReference>
<reference evidence="6 7" key="1">
    <citation type="submission" date="2023-10" db="EMBL/GenBank/DDBJ databases">
        <title>Draft genome sequence of Xylaria bambusicola isolate GMP-LS, the root and basal stem rot pathogen of sugarcane in Indonesia.</title>
        <authorList>
            <person name="Selvaraj P."/>
            <person name="Muralishankar V."/>
            <person name="Muruganantham S."/>
            <person name="Sp S."/>
            <person name="Haryani S."/>
            <person name="Lau K.J.X."/>
            <person name="Naqvi N.I."/>
        </authorList>
    </citation>
    <scope>NUCLEOTIDE SEQUENCE [LARGE SCALE GENOMIC DNA]</scope>
    <source>
        <strain evidence="6">GMP-LS</strain>
    </source>
</reference>
<dbReference type="AlphaFoldDB" id="A0AAN7Z154"/>
<dbReference type="Proteomes" id="UP001305414">
    <property type="component" value="Unassembled WGS sequence"/>
</dbReference>